<evidence type="ECO:0000256" key="2">
    <source>
        <dbReference type="ARBA" id="ARBA00004448"/>
    </source>
</evidence>
<keyword evidence="10" id="KW-0249">Electron transport</keyword>
<sequence>MNVYLICGFLLLFLFFVFMFFGVLIVIEDGCWLVDYKLGDMIGGVLEFIVVFDYMSVVFFSMVLLISSCVFFYSVEYMGHDSTPYRFCFLVLLFVMSMGVVIFSSNLVSILLGWDGLGLVSYVLVIYYQNNRSLNAGMMTILFNRVGDIGVLMGIVWMMGFGNWNYLVYVNLMDDVNVGLVGFFIVLSGLTKSAQIPFSSWLPAAMAAPTPVSALVHSSTLVTAGVFLLIRFGSYFLMGAFSWFLVIISGLTILMSGLCAMMEMDLKKVVALSTLSQLGFMMMILGVGCWWISFYHLLTHALFKSLLFLCAGYVICNYNSEQDFRGVGCLSNSPIVCCAFNVSLLSLAGFPFLSGYYSKDSIIEFFCLSLMGDAFILLMLLGVLLTTLYSLRLGMFCVWGDVVYGVGVEVKGGYYMEMSIVVLLIFAVVMGSVLSWWIFNVPVVLFMNMYIKLSGLMMVLLGVMIGWVLNMKSWGVIVSSFLLNFNSKLWFLSWMGGNGVSVFVDEGYSYYEYSWSEVIGSWGLNWLVMLCVFVLEWLSNNKFTLYYMFMILLLFVWLLM</sequence>
<feature type="transmembrane region" description="Helical" evidence="17">
    <location>
        <begin position="299"/>
        <end position="318"/>
    </location>
</feature>
<feature type="transmembrane region" description="Helical" evidence="17">
    <location>
        <begin position="362"/>
        <end position="385"/>
    </location>
</feature>
<evidence type="ECO:0000256" key="14">
    <source>
        <dbReference type="ARBA" id="ARBA00023128"/>
    </source>
</evidence>
<dbReference type="GO" id="GO:0005743">
    <property type="term" value="C:mitochondrial inner membrane"/>
    <property type="evidence" value="ECO:0007669"/>
    <property type="project" value="UniProtKB-SubCell"/>
</dbReference>
<dbReference type="InterPro" id="IPR010934">
    <property type="entry name" value="NADH_DH_su5_C"/>
</dbReference>
<geneLocation type="mitochondrion" evidence="21"/>
<feature type="domain" description="NADH dehydrogenase subunit 5 C-terminal" evidence="20">
    <location>
        <begin position="389"/>
        <end position="560"/>
    </location>
</feature>
<evidence type="ECO:0000256" key="1">
    <source>
        <dbReference type="ARBA" id="ARBA00003257"/>
    </source>
</evidence>
<feature type="transmembrane region" description="Helical" evidence="17">
    <location>
        <begin position="330"/>
        <end position="350"/>
    </location>
</feature>
<evidence type="ECO:0000256" key="6">
    <source>
        <dbReference type="ARBA" id="ARBA00022660"/>
    </source>
</evidence>
<keyword evidence="7 17" id="KW-0812">Transmembrane</keyword>
<evidence type="ECO:0000256" key="9">
    <source>
        <dbReference type="ARBA" id="ARBA00022967"/>
    </source>
</evidence>
<dbReference type="GO" id="GO:0015990">
    <property type="term" value="P:electron transport coupled proton transport"/>
    <property type="evidence" value="ECO:0007669"/>
    <property type="project" value="TreeGrafter"/>
</dbReference>
<evidence type="ECO:0000256" key="11">
    <source>
        <dbReference type="ARBA" id="ARBA00022989"/>
    </source>
</evidence>
<feature type="transmembrane region" description="Helical" evidence="17">
    <location>
        <begin position="180"/>
        <end position="202"/>
    </location>
</feature>
<dbReference type="InterPro" id="IPR001516">
    <property type="entry name" value="Proton_antipo_N"/>
</dbReference>
<evidence type="ECO:0000256" key="17">
    <source>
        <dbReference type="RuleBase" id="RU003404"/>
    </source>
</evidence>
<proteinExistence type="inferred from homology"/>
<feature type="transmembrane region" description="Helical" evidence="17">
    <location>
        <begin position="269"/>
        <end position="293"/>
    </location>
</feature>
<comment type="subcellular location">
    <subcellularLocation>
        <location evidence="2">Mitochondrion inner membrane</location>
        <topology evidence="2">Multi-pass membrane protein</topology>
    </subcellularLocation>
</comment>
<dbReference type="PRINTS" id="PR01434">
    <property type="entry name" value="NADHDHGNASE5"/>
</dbReference>
<evidence type="ECO:0000259" key="19">
    <source>
        <dbReference type="Pfam" id="PF00662"/>
    </source>
</evidence>
<feature type="transmembrane region" description="Helical" evidence="17">
    <location>
        <begin position="420"/>
        <end position="439"/>
    </location>
</feature>
<keyword evidence="15 17" id="KW-0472">Membrane</keyword>
<feature type="transmembrane region" description="Helical" evidence="17">
    <location>
        <begin position="85"/>
        <end position="104"/>
    </location>
</feature>
<feature type="transmembrane region" description="Helical" evidence="17">
    <location>
        <begin position="149"/>
        <end position="168"/>
    </location>
</feature>
<dbReference type="EC" id="7.1.1.2" evidence="3 17"/>
<evidence type="ECO:0000256" key="10">
    <source>
        <dbReference type="ARBA" id="ARBA00022982"/>
    </source>
</evidence>
<evidence type="ECO:0000313" key="21">
    <source>
        <dbReference type="EMBL" id="AGL11952.1"/>
    </source>
</evidence>
<organism evidence="21">
    <name type="scientific">Ricinoides karschii</name>
    <dbReference type="NCBI Taxonomy" id="1238228"/>
    <lineage>
        <taxon>Eukaryota</taxon>
        <taxon>Metazoa</taxon>
        <taxon>Ecdysozoa</taxon>
        <taxon>Arthropoda</taxon>
        <taxon>Chelicerata</taxon>
        <taxon>Arachnida</taxon>
        <taxon>Ricinulei</taxon>
        <taxon>Ricinoididae</taxon>
        <taxon>Ricinoides</taxon>
    </lineage>
</organism>
<name>W5R4P1_9ARAC</name>
<feature type="transmembrane region" description="Helical" evidence="17">
    <location>
        <begin position="240"/>
        <end position="262"/>
    </location>
</feature>
<dbReference type="Pfam" id="PF00662">
    <property type="entry name" value="Proton_antipo_N"/>
    <property type="match status" value="1"/>
</dbReference>
<dbReference type="AlphaFoldDB" id="W5R4P1"/>
<comment type="similarity">
    <text evidence="17">Belongs to the complex I subunit 5 family.</text>
</comment>
<evidence type="ECO:0000256" key="7">
    <source>
        <dbReference type="ARBA" id="ARBA00022692"/>
    </source>
</evidence>
<feature type="transmembrane region" description="Helical" evidence="17">
    <location>
        <begin position="476"/>
        <end position="495"/>
    </location>
</feature>
<feature type="domain" description="NADH:quinone oxidoreductase/Mrp antiporter transmembrane" evidence="18">
    <location>
        <begin position="104"/>
        <end position="385"/>
    </location>
</feature>
<gene>
    <name evidence="21" type="primary">NAD5</name>
</gene>
<feature type="transmembrane region" description="Helical" evidence="17">
    <location>
        <begin position="543"/>
        <end position="559"/>
    </location>
</feature>
<evidence type="ECO:0000256" key="4">
    <source>
        <dbReference type="ARBA" id="ARBA00021096"/>
    </source>
</evidence>
<accession>W5R4P1</accession>
<keyword evidence="6" id="KW-0679">Respiratory chain</keyword>
<keyword evidence="5 17" id="KW-0813">Transport</keyword>
<keyword evidence="13 17" id="KW-0830">Ubiquinone</keyword>
<comment type="catalytic activity">
    <reaction evidence="16 17">
        <text>a ubiquinone + NADH + 5 H(+)(in) = a ubiquinol + NAD(+) + 4 H(+)(out)</text>
        <dbReference type="Rhea" id="RHEA:29091"/>
        <dbReference type="Rhea" id="RHEA-COMP:9565"/>
        <dbReference type="Rhea" id="RHEA-COMP:9566"/>
        <dbReference type="ChEBI" id="CHEBI:15378"/>
        <dbReference type="ChEBI" id="CHEBI:16389"/>
        <dbReference type="ChEBI" id="CHEBI:17976"/>
        <dbReference type="ChEBI" id="CHEBI:57540"/>
        <dbReference type="ChEBI" id="CHEBI:57945"/>
        <dbReference type="EC" id="7.1.1.2"/>
    </reaction>
</comment>
<evidence type="ECO:0000256" key="16">
    <source>
        <dbReference type="ARBA" id="ARBA00049551"/>
    </source>
</evidence>
<reference evidence="21" key="1">
    <citation type="submission" date="2013-02" db="EMBL/GenBank/DDBJ databases">
        <title>Variation between mitochondrial genomes of three Ricinulei.</title>
        <authorList>
            <person name="Fahrein K."/>
            <person name="Podsiadlowski L."/>
            <person name="Talarico G."/>
        </authorList>
    </citation>
    <scope>NUCLEOTIDE SEQUENCE</scope>
</reference>
<dbReference type="EMBL" id="KC688692">
    <property type="protein sequence ID" value="AGL11952.1"/>
    <property type="molecule type" value="Genomic_DNA"/>
</dbReference>
<evidence type="ECO:0000256" key="3">
    <source>
        <dbReference type="ARBA" id="ARBA00012944"/>
    </source>
</evidence>
<evidence type="ECO:0000256" key="12">
    <source>
        <dbReference type="ARBA" id="ARBA00023027"/>
    </source>
</evidence>
<dbReference type="Pfam" id="PF06455">
    <property type="entry name" value="NADH5_C"/>
    <property type="match status" value="1"/>
</dbReference>
<evidence type="ECO:0000256" key="8">
    <source>
        <dbReference type="ARBA" id="ARBA00022792"/>
    </source>
</evidence>
<protein>
    <recommendedName>
        <fullName evidence="4 17">NADH-ubiquinone oxidoreductase chain 5</fullName>
        <ecNumber evidence="3 17">7.1.1.2</ecNumber>
    </recommendedName>
</protein>
<feature type="transmembrane region" description="Helical" evidence="17">
    <location>
        <begin position="515"/>
        <end position="536"/>
    </location>
</feature>
<feature type="transmembrane region" description="Helical" evidence="17">
    <location>
        <begin position="445"/>
        <end position="469"/>
    </location>
</feature>
<keyword evidence="8" id="KW-0999">Mitochondrion inner membrane</keyword>
<feature type="transmembrane region" description="Helical" evidence="17">
    <location>
        <begin position="110"/>
        <end position="128"/>
    </location>
</feature>
<comment type="function">
    <text evidence="17">Core subunit of the mitochondrial membrane respiratory chain NADH dehydrogenase (Complex I) which catalyzes electron transfer from NADH through the respiratory chain, using ubiquinone as an electron acceptor. Essential for the catalytic activity and assembly of complex I.</text>
</comment>
<dbReference type="GO" id="GO:0003954">
    <property type="term" value="F:NADH dehydrogenase activity"/>
    <property type="evidence" value="ECO:0007669"/>
    <property type="project" value="TreeGrafter"/>
</dbReference>
<feature type="transmembrane region" description="Helical" evidence="17">
    <location>
        <begin position="48"/>
        <end position="73"/>
    </location>
</feature>
<keyword evidence="11 17" id="KW-1133">Transmembrane helix</keyword>
<dbReference type="PANTHER" id="PTHR42829">
    <property type="entry name" value="NADH-UBIQUINONE OXIDOREDUCTASE CHAIN 5"/>
    <property type="match status" value="1"/>
</dbReference>
<feature type="transmembrane region" description="Helical" evidence="17">
    <location>
        <begin position="7"/>
        <end position="28"/>
    </location>
</feature>
<evidence type="ECO:0000256" key="5">
    <source>
        <dbReference type="ARBA" id="ARBA00022448"/>
    </source>
</evidence>
<dbReference type="PANTHER" id="PTHR42829:SF2">
    <property type="entry name" value="NADH-UBIQUINONE OXIDOREDUCTASE CHAIN 5"/>
    <property type="match status" value="1"/>
</dbReference>
<dbReference type="GO" id="GO:0008137">
    <property type="term" value="F:NADH dehydrogenase (ubiquinone) activity"/>
    <property type="evidence" value="ECO:0007669"/>
    <property type="project" value="UniProtKB-EC"/>
</dbReference>
<comment type="function">
    <text evidence="1">Core subunit of the mitochondrial membrane respiratory chain NADH dehydrogenase (Complex I) that is believed to belong to the minimal assembly required for catalysis. Complex I functions in the transfer of electrons from NADH to the respiratory chain. The immediate electron acceptor for the enzyme is believed to be ubiquinone.</text>
</comment>
<evidence type="ECO:0000259" key="20">
    <source>
        <dbReference type="Pfam" id="PF06455"/>
    </source>
</evidence>
<dbReference type="Pfam" id="PF00361">
    <property type="entry name" value="Proton_antipo_M"/>
    <property type="match status" value="1"/>
</dbReference>
<keyword evidence="12 17" id="KW-0520">NAD</keyword>
<feature type="transmembrane region" description="Helical" evidence="17">
    <location>
        <begin position="214"/>
        <end position="234"/>
    </location>
</feature>
<dbReference type="InterPro" id="IPR001750">
    <property type="entry name" value="ND/Mrp_TM"/>
</dbReference>
<dbReference type="InterPro" id="IPR003945">
    <property type="entry name" value="NU5C-like"/>
</dbReference>
<feature type="domain" description="NADH-Ubiquinone oxidoreductase (complex I) chain 5 N-terminal" evidence="19">
    <location>
        <begin position="47"/>
        <end position="87"/>
    </location>
</feature>
<evidence type="ECO:0000256" key="15">
    <source>
        <dbReference type="ARBA" id="ARBA00023136"/>
    </source>
</evidence>
<evidence type="ECO:0000259" key="18">
    <source>
        <dbReference type="Pfam" id="PF00361"/>
    </source>
</evidence>
<keyword evidence="9" id="KW-1278">Translocase</keyword>
<evidence type="ECO:0000256" key="13">
    <source>
        <dbReference type="ARBA" id="ARBA00023075"/>
    </source>
</evidence>
<dbReference type="GO" id="GO:0042773">
    <property type="term" value="P:ATP synthesis coupled electron transport"/>
    <property type="evidence" value="ECO:0007669"/>
    <property type="project" value="InterPro"/>
</dbReference>
<keyword evidence="14 17" id="KW-0496">Mitochondrion</keyword>